<reference evidence="1" key="1">
    <citation type="submission" date="2022-01" db="EMBL/GenBank/DDBJ databases">
        <authorList>
            <person name="King R."/>
        </authorList>
    </citation>
    <scope>NUCLEOTIDE SEQUENCE</scope>
</reference>
<proteinExistence type="predicted"/>
<evidence type="ECO:0000313" key="2">
    <source>
        <dbReference type="Proteomes" id="UP001153636"/>
    </source>
</evidence>
<evidence type="ECO:0000313" key="1">
    <source>
        <dbReference type="EMBL" id="CAH1115245.1"/>
    </source>
</evidence>
<accession>A0A9P0D7C3</accession>
<dbReference type="AlphaFoldDB" id="A0A9P0D7C3"/>
<dbReference type="Proteomes" id="UP001153636">
    <property type="component" value="Chromosome 9"/>
</dbReference>
<organism evidence="1 2">
    <name type="scientific">Psylliodes chrysocephalus</name>
    <dbReference type="NCBI Taxonomy" id="3402493"/>
    <lineage>
        <taxon>Eukaryota</taxon>
        <taxon>Metazoa</taxon>
        <taxon>Ecdysozoa</taxon>
        <taxon>Arthropoda</taxon>
        <taxon>Hexapoda</taxon>
        <taxon>Insecta</taxon>
        <taxon>Pterygota</taxon>
        <taxon>Neoptera</taxon>
        <taxon>Endopterygota</taxon>
        <taxon>Coleoptera</taxon>
        <taxon>Polyphaga</taxon>
        <taxon>Cucujiformia</taxon>
        <taxon>Chrysomeloidea</taxon>
        <taxon>Chrysomelidae</taxon>
        <taxon>Galerucinae</taxon>
        <taxon>Alticini</taxon>
        <taxon>Psylliodes</taxon>
    </lineage>
</organism>
<keyword evidence="2" id="KW-1185">Reference proteome</keyword>
<sequence length="302" mass="35195">MARVAKVAIHKISKQSKISAKTPTRKTTLCPIFETLAEMSQLRLPTNADAILHYLFVRNEKKGIMAGKDPPASIIATETANTIVGIWKKSSVPTITFKKQSENYTKKLKELKLSWEETLFDIASCKCKDLNDCYCSKAKKIPAQEREFVIDQRTTRSLVIGSIDVASSRKTGENIAKRLKEVEAVWNKIRVNEDEIQKLKIPEHVYFENAYFIQLQKKYEETKDYLVKYQKFKEESKSETIRKLNLEDTDQETRLKKQKWKCDQLNRLIQKIYKEIDENKINSKDQWLTNTAEKTWEYLGIT</sequence>
<protein>
    <submittedName>
        <fullName evidence="1">Uncharacterized protein</fullName>
    </submittedName>
</protein>
<dbReference type="OrthoDB" id="6782793at2759"/>
<gene>
    <name evidence="1" type="ORF">PSYICH_LOCUS14961</name>
</gene>
<dbReference type="EMBL" id="OV651821">
    <property type="protein sequence ID" value="CAH1115245.1"/>
    <property type="molecule type" value="Genomic_DNA"/>
</dbReference>
<name>A0A9P0D7C3_9CUCU</name>